<gene>
    <name evidence="1" type="ORF">S06H3_40196</name>
</gene>
<evidence type="ECO:0000313" key="1">
    <source>
        <dbReference type="EMBL" id="GAI35540.1"/>
    </source>
</evidence>
<reference evidence="1" key="1">
    <citation type="journal article" date="2014" name="Front. Microbiol.">
        <title>High frequency of phylogenetically diverse reductive dehalogenase-homologous genes in deep subseafloor sedimentary metagenomes.</title>
        <authorList>
            <person name="Kawai M."/>
            <person name="Futagami T."/>
            <person name="Toyoda A."/>
            <person name="Takaki Y."/>
            <person name="Nishi S."/>
            <person name="Hori S."/>
            <person name="Arai W."/>
            <person name="Tsubouchi T."/>
            <person name="Morono Y."/>
            <person name="Uchiyama I."/>
            <person name="Ito T."/>
            <person name="Fujiyama A."/>
            <person name="Inagaki F."/>
            <person name="Takami H."/>
        </authorList>
    </citation>
    <scope>NUCLEOTIDE SEQUENCE</scope>
    <source>
        <strain evidence="1">Expedition CK06-06</strain>
    </source>
</reference>
<proteinExistence type="predicted"/>
<name>X1P953_9ZZZZ</name>
<dbReference type="EMBL" id="BARV01024648">
    <property type="protein sequence ID" value="GAI35540.1"/>
    <property type="molecule type" value="Genomic_DNA"/>
</dbReference>
<comment type="caution">
    <text evidence="1">The sequence shown here is derived from an EMBL/GenBank/DDBJ whole genome shotgun (WGS) entry which is preliminary data.</text>
</comment>
<protein>
    <submittedName>
        <fullName evidence="1">Uncharacterized protein</fullName>
    </submittedName>
</protein>
<sequence length="46" mass="4888">MSKENIDKTLEKWQGKAKEGVNLPDAISGVLDQAIVMLSAGDEEAG</sequence>
<feature type="non-terminal residue" evidence="1">
    <location>
        <position position="46"/>
    </location>
</feature>
<accession>X1P953</accession>
<organism evidence="1">
    <name type="scientific">marine sediment metagenome</name>
    <dbReference type="NCBI Taxonomy" id="412755"/>
    <lineage>
        <taxon>unclassified sequences</taxon>
        <taxon>metagenomes</taxon>
        <taxon>ecological metagenomes</taxon>
    </lineage>
</organism>
<dbReference type="AlphaFoldDB" id="X1P953"/>